<keyword evidence="3" id="KW-0862">Zinc</keyword>
<dbReference type="GeneID" id="8442995"/>
<evidence type="ECO:0000313" key="7">
    <source>
        <dbReference type="Proteomes" id="UP000002058"/>
    </source>
</evidence>
<dbReference type="GO" id="GO:0016846">
    <property type="term" value="F:carbon-sulfur lyase activity"/>
    <property type="evidence" value="ECO:0007669"/>
    <property type="project" value="InterPro"/>
</dbReference>
<evidence type="ECO:0000256" key="4">
    <source>
        <dbReference type="ARBA" id="ARBA00023239"/>
    </source>
</evidence>
<dbReference type="KEGG" id="ure:UREG_05739"/>
<protein>
    <recommendedName>
        <fullName evidence="5">CENP-V/GFA domain-containing protein</fullName>
    </recommendedName>
</protein>
<dbReference type="SUPFAM" id="SSF51316">
    <property type="entry name" value="Mss4-like"/>
    <property type="match status" value="1"/>
</dbReference>
<dbReference type="Pfam" id="PF04828">
    <property type="entry name" value="GFA"/>
    <property type="match status" value="1"/>
</dbReference>
<organism evidence="6 7">
    <name type="scientific">Uncinocarpus reesii (strain UAMH 1704)</name>
    <dbReference type="NCBI Taxonomy" id="336963"/>
    <lineage>
        <taxon>Eukaryota</taxon>
        <taxon>Fungi</taxon>
        <taxon>Dikarya</taxon>
        <taxon>Ascomycota</taxon>
        <taxon>Pezizomycotina</taxon>
        <taxon>Eurotiomycetes</taxon>
        <taxon>Eurotiomycetidae</taxon>
        <taxon>Onygenales</taxon>
        <taxon>Onygenaceae</taxon>
        <taxon>Uncinocarpus</taxon>
    </lineage>
</organism>
<dbReference type="InterPro" id="IPR011057">
    <property type="entry name" value="Mss4-like_sf"/>
</dbReference>
<proteinExistence type="inferred from homology"/>
<dbReference type="InterPro" id="IPR006913">
    <property type="entry name" value="CENP-V/GFA"/>
</dbReference>
<dbReference type="PROSITE" id="PS51891">
    <property type="entry name" value="CENP_V_GFA"/>
    <property type="match status" value="1"/>
</dbReference>
<dbReference type="GO" id="GO:0046872">
    <property type="term" value="F:metal ion binding"/>
    <property type="evidence" value="ECO:0007669"/>
    <property type="project" value="UniProtKB-KW"/>
</dbReference>
<reference evidence="7" key="1">
    <citation type="journal article" date="2009" name="Genome Res.">
        <title>Comparative genomic analyses of the human fungal pathogens Coccidioides and their relatives.</title>
        <authorList>
            <person name="Sharpton T.J."/>
            <person name="Stajich J.E."/>
            <person name="Rounsley S.D."/>
            <person name="Gardner M.J."/>
            <person name="Wortman J.R."/>
            <person name="Jordar V.S."/>
            <person name="Maiti R."/>
            <person name="Kodira C.D."/>
            <person name="Neafsey D.E."/>
            <person name="Zeng Q."/>
            <person name="Hung C.-Y."/>
            <person name="McMahan C."/>
            <person name="Muszewska A."/>
            <person name="Grynberg M."/>
            <person name="Mandel M.A."/>
            <person name="Kellner E.M."/>
            <person name="Barker B.M."/>
            <person name="Galgiani J.N."/>
            <person name="Orbach M.J."/>
            <person name="Kirkland T.N."/>
            <person name="Cole G.T."/>
            <person name="Henn M.R."/>
            <person name="Birren B.W."/>
            <person name="Taylor J.W."/>
        </authorList>
    </citation>
    <scope>NUCLEOTIDE SEQUENCE [LARGE SCALE GENOMIC DNA]</scope>
    <source>
        <strain evidence="7">UAMH 1704</strain>
    </source>
</reference>
<evidence type="ECO:0000313" key="6">
    <source>
        <dbReference type="EMBL" id="EEP80897.1"/>
    </source>
</evidence>
<evidence type="ECO:0000256" key="1">
    <source>
        <dbReference type="ARBA" id="ARBA00005495"/>
    </source>
</evidence>
<dbReference type="eggNOG" id="ENOG502RNQ7">
    <property type="taxonomic scope" value="Eukaryota"/>
</dbReference>
<evidence type="ECO:0000259" key="5">
    <source>
        <dbReference type="PROSITE" id="PS51891"/>
    </source>
</evidence>
<keyword evidence="4" id="KW-0456">Lyase</keyword>
<dbReference type="Gene3D" id="3.90.1590.10">
    <property type="entry name" value="glutathione-dependent formaldehyde- activating enzyme (gfa)"/>
    <property type="match status" value="1"/>
</dbReference>
<name>C4JTF0_UNCRE</name>
<gene>
    <name evidence="6" type="ORF">UREG_05739</name>
</gene>
<dbReference type="EMBL" id="CH476617">
    <property type="protein sequence ID" value="EEP80897.1"/>
    <property type="molecule type" value="Genomic_DNA"/>
</dbReference>
<dbReference type="InParanoid" id="C4JTF0"/>
<evidence type="ECO:0000256" key="3">
    <source>
        <dbReference type="ARBA" id="ARBA00022833"/>
    </source>
</evidence>
<sequence>MSGHNAASKPTNIFNNSRNQCISTLKVPDLALLSGREILILENPGILMLESLGFPTDEQDIESRFHLESGLGSVKLDTTQWVEVWKHSGQPKRAERHGSRIHVCEATPPALPIRLGAFLEIDSYDDRDVVIDWEEFHRRLKEDLLETAISRYREMLKECYERENACRVKEIPSKRNFRYGFKRWQHAPTGHPVNPPMTLEENFLVSSIHCIQTSDYGVNQSQKKKKDPMADDNPPALVGRCHCGSVQYQTTHAPYGLTYCYCSTCRALHGAPFAAFTNVRDTHLRWTRRDTLVEKRFSAHATRTFCSECFAPLTMVYDREPGEVGIVAASVDEKGSRCRVPEVKRHIFVGEKVGWCAIGDRGERFEGLPGDMIGYLEK</sequence>
<dbReference type="OrthoDB" id="4211465at2759"/>
<dbReference type="RefSeq" id="XP_002585050.1">
    <property type="nucleotide sequence ID" value="XM_002585004.1"/>
</dbReference>
<keyword evidence="2" id="KW-0479">Metal-binding</keyword>
<accession>C4JTF0</accession>
<dbReference type="VEuPathDB" id="FungiDB:UREG_05739"/>
<dbReference type="Proteomes" id="UP000002058">
    <property type="component" value="Unassembled WGS sequence"/>
</dbReference>
<dbReference type="AlphaFoldDB" id="C4JTF0"/>
<dbReference type="PANTHER" id="PTHR33337">
    <property type="entry name" value="GFA DOMAIN-CONTAINING PROTEIN"/>
    <property type="match status" value="1"/>
</dbReference>
<keyword evidence="7" id="KW-1185">Reference proteome</keyword>
<evidence type="ECO:0000256" key="2">
    <source>
        <dbReference type="ARBA" id="ARBA00022723"/>
    </source>
</evidence>
<dbReference type="PANTHER" id="PTHR33337:SF40">
    <property type="entry name" value="CENP-V_GFA DOMAIN-CONTAINING PROTEIN-RELATED"/>
    <property type="match status" value="1"/>
</dbReference>
<dbReference type="HOGENOM" id="CLU_731960_0_0_1"/>
<feature type="domain" description="CENP-V/GFA" evidence="5">
    <location>
        <begin position="237"/>
        <end position="371"/>
    </location>
</feature>
<comment type="similarity">
    <text evidence="1">Belongs to the Gfa family.</text>
</comment>